<dbReference type="PANTHER" id="PTHR11439">
    <property type="entry name" value="GAG-POL-RELATED RETROTRANSPOSON"/>
    <property type="match status" value="1"/>
</dbReference>
<keyword evidence="1" id="KW-0732">Signal</keyword>
<dbReference type="Proteomes" id="UP000087171">
    <property type="component" value="Chromosome Ca2"/>
</dbReference>
<feature type="signal peptide" evidence="1">
    <location>
        <begin position="1"/>
        <end position="16"/>
    </location>
</feature>
<name>A0A3Q7X297_CICAR</name>
<dbReference type="AlphaFoldDB" id="A0A3Q7X297"/>
<dbReference type="OrthoDB" id="1712839at2759"/>
<reference evidence="3" key="2">
    <citation type="submission" date="2025-08" db="UniProtKB">
        <authorList>
            <consortium name="RefSeq"/>
        </authorList>
    </citation>
    <scope>IDENTIFICATION</scope>
    <source>
        <tissue evidence="3">Etiolated seedlings</tissue>
    </source>
</reference>
<reference evidence="2" key="1">
    <citation type="journal article" date="2013" name="Nat. Biotechnol.">
        <title>Draft genome sequence of chickpea (Cicer arietinum) provides a resource for trait improvement.</title>
        <authorList>
            <person name="Varshney R.K."/>
            <person name="Song C."/>
            <person name="Saxena R.K."/>
            <person name="Azam S."/>
            <person name="Yu S."/>
            <person name="Sharpe A.G."/>
            <person name="Cannon S."/>
            <person name="Baek J."/>
            <person name="Rosen B.D."/>
            <person name="Tar'an B."/>
            <person name="Millan T."/>
            <person name="Zhang X."/>
            <person name="Ramsay L.D."/>
            <person name="Iwata A."/>
            <person name="Wang Y."/>
            <person name="Nelson W."/>
            <person name="Farmer A.D."/>
            <person name="Gaur P.M."/>
            <person name="Soderlund C."/>
            <person name="Penmetsa R.V."/>
            <person name="Xu C."/>
            <person name="Bharti A.K."/>
            <person name="He W."/>
            <person name="Winter P."/>
            <person name="Zhao S."/>
            <person name="Hane J.K."/>
            <person name="Carrasquilla-Garcia N."/>
            <person name="Condie J.A."/>
            <person name="Upadhyaya H.D."/>
            <person name="Luo M.C."/>
            <person name="Thudi M."/>
            <person name="Gowda C.L."/>
            <person name="Singh N.P."/>
            <person name="Lichtenzveig J."/>
            <person name="Gali K.K."/>
            <person name="Rubio J."/>
            <person name="Nadarajan N."/>
            <person name="Dolezel J."/>
            <person name="Bansal K.C."/>
            <person name="Xu X."/>
            <person name="Edwards D."/>
            <person name="Zhang G."/>
            <person name="Kahl G."/>
            <person name="Gil J."/>
            <person name="Singh K.B."/>
            <person name="Datta S.K."/>
            <person name="Jackson S.A."/>
            <person name="Wang J."/>
            <person name="Cook D.R."/>
        </authorList>
    </citation>
    <scope>NUCLEOTIDE SEQUENCE [LARGE SCALE GENOMIC DNA]</scope>
    <source>
        <strain evidence="2">cv. CDC Frontier</strain>
    </source>
</reference>
<accession>A0A3Q7X297</accession>
<dbReference type="PANTHER" id="PTHR11439:SF486">
    <property type="entry name" value="RLK (RECEPTOR-LIKE KINASE) PROTEIN, PUTATIVE-RELATED"/>
    <property type="match status" value="1"/>
</dbReference>
<keyword evidence="2" id="KW-1185">Reference proteome</keyword>
<organism evidence="2 3">
    <name type="scientific">Cicer arietinum</name>
    <name type="common">Chickpea</name>
    <name type="synonym">Garbanzo</name>
    <dbReference type="NCBI Taxonomy" id="3827"/>
    <lineage>
        <taxon>Eukaryota</taxon>
        <taxon>Viridiplantae</taxon>
        <taxon>Streptophyta</taxon>
        <taxon>Embryophyta</taxon>
        <taxon>Tracheophyta</taxon>
        <taxon>Spermatophyta</taxon>
        <taxon>Magnoliopsida</taxon>
        <taxon>eudicotyledons</taxon>
        <taxon>Gunneridae</taxon>
        <taxon>Pentapetalae</taxon>
        <taxon>rosids</taxon>
        <taxon>fabids</taxon>
        <taxon>Fabales</taxon>
        <taxon>Fabaceae</taxon>
        <taxon>Papilionoideae</taxon>
        <taxon>50 kb inversion clade</taxon>
        <taxon>NPAAA clade</taxon>
        <taxon>Hologalegina</taxon>
        <taxon>IRL clade</taxon>
        <taxon>Cicereae</taxon>
        <taxon>Cicer</taxon>
    </lineage>
</organism>
<sequence>MGGLVFLGALLVQVSAENTPRVGSDKPRDLGGVQLNEHDRGGLVLSLNARLLDLRETSEEFPKAKDLLKKEFEIKDLGKTKSQDVDEDPFRSQLEDKDLLGLDVSYVSAFRALMYLANYTCPDISFYVNLLTRYSFSPTQRYWNEVKHILRYHRGTIDMGLFYSRVHKLELVSYANANYLLDPYNGGTTIS</sequence>
<dbReference type="STRING" id="3827.A0A3Q7X297"/>
<evidence type="ECO:0000256" key="1">
    <source>
        <dbReference type="SAM" id="SignalP"/>
    </source>
</evidence>
<evidence type="ECO:0000313" key="2">
    <source>
        <dbReference type="Proteomes" id="UP000087171"/>
    </source>
</evidence>
<protein>
    <submittedName>
        <fullName evidence="3">Uncharacterized protein LOC113785486</fullName>
    </submittedName>
</protein>
<proteinExistence type="predicted"/>
<gene>
    <name evidence="3" type="primary">LOC113785486</name>
</gene>
<evidence type="ECO:0000313" key="3">
    <source>
        <dbReference type="RefSeq" id="XP_027187869.1"/>
    </source>
</evidence>
<dbReference type="RefSeq" id="XP_027187869.1">
    <property type="nucleotide sequence ID" value="XM_027332068.1"/>
</dbReference>
<dbReference type="KEGG" id="cam:113785486"/>
<dbReference type="GeneID" id="113785486"/>
<feature type="chain" id="PRO_5018598695" evidence="1">
    <location>
        <begin position="17"/>
        <end position="191"/>
    </location>
</feature>